<keyword evidence="2" id="KW-0614">Plasmid</keyword>
<dbReference type="AlphaFoldDB" id="A0A0C6F8W5"/>
<feature type="region of interest" description="Disordered" evidence="1">
    <location>
        <begin position="125"/>
        <end position="153"/>
    </location>
</feature>
<reference evidence="3" key="2">
    <citation type="submission" date="2015-01" db="EMBL/GenBank/DDBJ databases">
        <title>Complete genome sequence of Methylobacterium aquaticum strain 22A.</title>
        <authorList>
            <person name="Tani A."/>
            <person name="Ogura Y."/>
            <person name="Hayashi T."/>
        </authorList>
    </citation>
    <scope>NUCLEOTIDE SEQUENCE [LARGE SCALE GENOMIC DNA]</scope>
    <source>
        <strain evidence="3">MA-22A</strain>
        <plasmid evidence="3">Plasmid pMaq22A_1p DNA</plasmid>
    </source>
</reference>
<proteinExistence type="predicted"/>
<evidence type="ECO:0000313" key="2">
    <source>
        <dbReference type="EMBL" id="BAQ49216.1"/>
    </source>
</evidence>
<name>A0A0C6F8W5_9HYPH</name>
<dbReference type="RefSeq" id="WP_244533635.1">
    <property type="nucleotide sequence ID" value="NZ_AP014705.1"/>
</dbReference>
<evidence type="ECO:0000313" key="3">
    <source>
        <dbReference type="Proteomes" id="UP000061432"/>
    </source>
</evidence>
<geneLocation type="plasmid" evidence="3">
    <name>pMaq22A_1p DNA</name>
</geneLocation>
<dbReference type="EMBL" id="AP014705">
    <property type="protein sequence ID" value="BAQ49216.1"/>
    <property type="molecule type" value="Genomic_DNA"/>
</dbReference>
<sequence length="253" mass="27286">MSLPRQRTSTTSARRYPLPEPLPWAAVALPLAVAEDALARLDQHLATSPIRNGWCARTDFADACASLALQGDLIHFEDLVLHDADRDRQAPSQELTRAHAVLRTRRRIVAEPGWATSPTGLAALSDDPDGAGGQDAIPAPAVPSIDTAEGEGDLPEVDHAFSAELDDIDALIARFSRLLADTGSVREKSSLVYDPAWGESDRLAAWRQNVADTRILPPDLAATHRGRCLDRPRAAPAPCIARAAARRRTPARP</sequence>
<dbReference type="KEGG" id="maqu:Maq22A_1p34790"/>
<evidence type="ECO:0000256" key="1">
    <source>
        <dbReference type="SAM" id="MobiDB-lite"/>
    </source>
</evidence>
<accession>A0A0C6F8W5</accession>
<protein>
    <submittedName>
        <fullName evidence="2">Uncharacterized protein</fullName>
    </submittedName>
</protein>
<dbReference type="Proteomes" id="UP000061432">
    <property type="component" value="Plasmid pMaq22A_1p"/>
</dbReference>
<organism evidence="2 3">
    <name type="scientific">Methylobacterium aquaticum</name>
    <dbReference type="NCBI Taxonomy" id="270351"/>
    <lineage>
        <taxon>Bacteria</taxon>
        <taxon>Pseudomonadati</taxon>
        <taxon>Pseudomonadota</taxon>
        <taxon>Alphaproteobacteria</taxon>
        <taxon>Hyphomicrobiales</taxon>
        <taxon>Methylobacteriaceae</taxon>
        <taxon>Methylobacterium</taxon>
    </lineage>
</organism>
<reference evidence="2 3" key="1">
    <citation type="journal article" date="2015" name="Genome Announc.">
        <title>Complete Genome Sequence of Methylobacterium aquaticum Strain 22A, Isolated from Racomitrium japonicum Moss.</title>
        <authorList>
            <person name="Tani A."/>
            <person name="Ogura Y."/>
            <person name="Hayashi T."/>
            <person name="Kimbara K."/>
        </authorList>
    </citation>
    <scope>NUCLEOTIDE SEQUENCE [LARGE SCALE GENOMIC DNA]</scope>
    <source>
        <strain evidence="2 3">MA-22A</strain>
        <plasmid evidence="3">Plasmid pMaq22A_1p DNA</plasmid>
    </source>
</reference>
<gene>
    <name evidence="2" type="ORF">Maq22A_1p34790</name>
</gene>